<dbReference type="OrthoDB" id="8478659at2"/>
<evidence type="ECO:0000313" key="2">
    <source>
        <dbReference type="Proteomes" id="UP000053464"/>
    </source>
</evidence>
<evidence type="ECO:0000313" key="1">
    <source>
        <dbReference type="EMBL" id="KLE35063.1"/>
    </source>
</evidence>
<proteinExistence type="predicted"/>
<accession>A0A0G9N0J8</accession>
<dbReference type="STRING" id="1581420.AAW00_00760"/>
<comment type="caution">
    <text evidence="1">The sequence shown here is derived from an EMBL/GenBank/DDBJ whole genome shotgun (WGS) entry which is preliminary data.</text>
</comment>
<protein>
    <submittedName>
        <fullName evidence="1">Uncharacterized protein</fullName>
    </submittedName>
</protein>
<dbReference type="Proteomes" id="UP000053464">
    <property type="component" value="Unassembled WGS sequence"/>
</dbReference>
<dbReference type="PATRIC" id="fig|1581420.6.peg.152"/>
<dbReference type="RefSeq" id="WP_047002465.1">
    <property type="nucleotide sequence ID" value="NZ_LBHB01000001.1"/>
</dbReference>
<name>A0A0G9N0J8_9SPHN</name>
<dbReference type="AlphaFoldDB" id="A0A0G9N0J8"/>
<dbReference type="EMBL" id="LBHB01000001">
    <property type="protein sequence ID" value="KLE35063.1"/>
    <property type="molecule type" value="Genomic_DNA"/>
</dbReference>
<reference evidence="1 2" key="1">
    <citation type="submission" date="2015-04" db="EMBL/GenBank/DDBJ databases">
        <title>The draft genome sequence of Erythrobacter luteus KA37.</title>
        <authorList>
            <person name="Zhuang L."/>
            <person name="Liu Y."/>
            <person name="Shao Z."/>
        </authorList>
    </citation>
    <scope>NUCLEOTIDE SEQUENCE [LARGE SCALE GENOMIC DNA]</scope>
    <source>
        <strain evidence="1 2">KA37</strain>
    </source>
</reference>
<keyword evidence="2" id="KW-1185">Reference proteome</keyword>
<sequence>MAGLALGAAVVPEARAFAQRADLEQMELVVNANQPVTMTINEMPVEVIVAPDAISVPTVNADAAARLGLEPSMIGYVYVIGATRLLFRTDTVRYHTHGGTFRRRTAFSQAQVIDGADVLAGPTTFPFARTVIQMRAPQAEDRPLTFAIAPDMGRSQSGPSLQVGDRTIFVAFNLTRAESLVSATGGKWIADATGGWLSGEAREIPVLYGVERPVRPLTLSAPLMLGELEIRNLAVRVSDMGDASGLTDEAPPEPDPNEIVVTGDSGREVPMQRLYIGLDTIGHCASITFDREAETVTLMCPPQPPV</sequence>
<organism evidence="1 2">
    <name type="scientific">Aurantiacibacter luteus</name>
    <dbReference type="NCBI Taxonomy" id="1581420"/>
    <lineage>
        <taxon>Bacteria</taxon>
        <taxon>Pseudomonadati</taxon>
        <taxon>Pseudomonadota</taxon>
        <taxon>Alphaproteobacteria</taxon>
        <taxon>Sphingomonadales</taxon>
        <taxon>Erythrobacteraceae</taxon>
        <taxon>Aurantiacibacter</taxon>
    </lineage>
</organism>
<gene>
    <name evidence="1" type="ORF">AAW00_00760</name>
</gene>